<evidence type="ECO:0000313" key="6">
    <source>
        <dbReference type="EMBL" id="KAF8379662.1"/>
    </source>
</evidence>
<evidence type="ECO:0000256" key="3">
    <source>
        <dbReference type="PROSITE-ProRule" id="PRU00221"/>
    </source>
</evidence>
<dbReference type="OrthoDB" id="273771at2759"/>
<dbReference type="InterPro" id="IPR001680">
    <property type="entry name" value="WD40_rpt"/>
</dbReference>
<keyword evidence="1 3" id="KW-0853">WD repeat</keyword>
<feature type="compositionally biased region" description="Basic and acidic residues" evidence="4">
    <location>
        <begin position="435"/>
        <end position="448"/>
    </location>
</feature>
<dbReference type="Gene3D" id="1.10.510.10">
    <property type="entry name" value="Transferase(Phosphotransferase) domain 1"/>
    <property type="match status" value="1"/>
</dbReference>
<sequence>MEGSSEEMTGNDAVESAQIRRKESDHSLKPGSYNMLEPPAMLIPDGGNWPKSAPPVYTDTLEGQSLNRCVSSIAGSESPYASHCFIEEGAMVEELTLRNYKSPNTTVVGSSNSREGMQIRQGQWQHLYRLAGGSGSKILHGDTVSRDKDQAMASVREDVGSMSVVEFCAQKPVPCKQPCQDHAEISEHLINRDNKIVSNNALSPGGTRTKILSASGFSQFFVKNTLKGKGVLHRNPEAHYNFGVSVKGHNNEKDACVTRVASDASLNSNAKTNEPSQRSNAGSGPDSFHDGISLREWLRPGYRKINKVESLHMFRQVVALVDLAHCQGVALQDLRSSCFKLLPSNRVKYVGSSNQRDLLMSVMDQDIPNSDRHLSSKRPLEQGMRAYSSLSKQQKLIENMKLVRRHPRLLSKSGFNYENVNEVDVNFTGPQDSEYEFRERHNPNTEHKSQKKSGSPSIPSTCRHQLASVDVSLEEKWYSSPEELNEKGCTFSSNIYGLGVLLFEFLCCFESWEEHAAVMLNLRHRILPPKFLSENPKEAGFCLWLLHPEPSSRPTTREILQSELICGSQELSSRDELPKSVGEDDVESELLLHFLESLEEQKQKHASKLSEDIRCLEADIEEVGRRHLSRSSLIHSSKDFHNAREKEFLFKEPFSSELLSRLSTVSNMNEARLMRNFNQLENAYFSMRSQIQLPETDATTRSDKDILKKQERWSLVQNENEDCSLKQNPTDRIGAFFDGLCKYARYSKFEVRGTLRNGDLLNSPNVICSLSFDRDEDYFAAAGVSKKIKIFEFDALLNDSVDIHYPVIEMSSKSKLSCVCWNNYIKNYLASTNYDGVVQKKCINTIWNAANVCCVQFSAHSTHLLAFGSANYKTYCYDLRNTRIPWCTLAGHGKAVSNVKFLDQETLVSASTDNTLKLWDLNKTSSSESSTNACSLTFSGHTNEKNFVGLSISDGYIACGSETNEIYAYYKSLPMPITSHKFGSVDPISGQETGDDNGQFVSSVCWRGKSSMVVVANSSGSIKLLQMV</sequence>
<feature type="region of interest" description="Disordered" evidence="4">
    <location>
        <begin position="1"/>
        <end position="33"/>
    </location>
</feature>
<keyword evidence="7" id="KW-1185">Reference proteome</keyword>
<dbReference type="EMBL" id="JABCRI010000022">
    <property type="protein sequence ID" value="KAF8379662.1"/>
    <property type="molecule type" value="Genomic_DNA"/>
</dbReference>
<dbReference type="GO" id="GO:0009640">
    <property type="term" value="P:photomorphogenesis"/>
    <property type="evidence" value="ECO:0007669"/>
    <property type="project" value="InterPro"/>
</dbReference>
<feature type="compositionally biased region" description="Polar residues" evidence="4">
    <location>
        <begin position="266"/>
        <end position="282"/>
    </location>
</feature>
<evidence type="ECO:0000256" key="2">
    <source>
        <dbReference type="ARBA" id="ARBA00022737"/>
    </source>
</evidence>
<dbReference type="PANTHER" id="PTHR44218:SF6">
    <property type="entry name" value="PROTEIN SUPPRESSOR OF PHYA-105 1"/>
    <property type="match status" value="1"/>
</dbReference>
<evidence type="ECO:0000259" key="5">
    <source>
        <dbReference type="SMART" id="SM00220"/>
    </source>
</evidence>
<feature type="domain" description="Protein kinase" evidence="5">
    <location>
        <begin position="231"/>
        <end position="565"/>
    </location>
</feature>
<dbReference type="InterPro" id="IPR036322">
    <property type="entry name" value="WD40_repeat_dom_sf"/>
</dbReference>
<dbReference type="AlphaFoldDB" id="A0A835D113"/>
<reference evidence="6 7" key="1">
    <citation type="submission" date="2020-04" db="EMBL/GenBank/DDBJ databases">
        <title>Plant Genome Project.</title>
        <authorList>
            <person name="Zhang R.-G."/>
        </authorList>
    </citation>
    <scope>NUCLEOTIDE SEQUENCE [LARGE SCALE GENOMIC DNA]</scope>
    <source>
        <strain evidence="6">YNK0</strain>
        <tissue evidence="6">Leaf</tissue>
    </source>
</reference>
<dbReference type="InterPro" id="IPR019775">
    <property type="entry name" value="WD40_repeat_CS"/>
</dbReference>
<dbReference type="InterPro" id="IPR015943">
    <property type="entry name" value="WD40/YVTN_repeat-like_dom_sf"/>
</dbReference>
<dbReference type="Gene3D" id="2.130.10.10">
    <property type="entry name" value="YVTN repeat-like/Quinoprotein amine dehydrogenase"/>
    <property type="match status" value="2"/>
</dbReference>
<dbReference type="InterPro" id="IPR000719">
    <property type="entry name" value="Prot_kinase_dom"/>
</dbReference>
<accession>A0A835D113</accession>
<feature type="repeat" description="WD" evidence="3">
    <location>
        <begin position="889"/>
        <end position="929"/>
    </location>
</feature>
<evidence type="ECO:0000313" key="7">
    <source>
        <dbReference type="Proteomes" id="UP000655225"/>
    </source>
</evidence>
<dbReference type="OMA" id="MAGTHGF"/>
<dbReference type="Pfam" id="PF00400">
    <property type="entry name" value="WD40"/>
    <property type="match status" value="1"/>
</dbReference>
<feature type="region of interest" description="Disordered" evidence="4">
    <location>
        <begin position="433"/>
        <end position="461"/>
    </location>
</feature>
<proteinExistence type="predicted"/>
<gene>
    <name evidence="6" type="ORF">HHK36_029106</name>
</gene>
<dbReference type="InterPro" id="IPR044630">
    <property type="entry name" value="SPA1/2/3/4"/>
</dbReference>
<dbReference type="InterPro" id="IPR011009">
    <property type="entry name" value="Kinase-like_dom_sf"/>
</dbReference>
<protein>
    <recommendedName>
        <fullName evidence="5">Protein kinase domain-containing protein</fullName>
    </recommendedName>
</protein>
<dbReference type="SMART" id="SM00220">
    <property type="entry name" value="S_TKc"/>
    <property type="match status" value="1"/>
</dbReference>
<keyword evidence="2" id="KW-0677">Repeat</keyword>
<dbReference type="PROSITE" id="PS50082">
    <property type="entry name" value="WD_REPEATS_2"/>
    <property type="match status" value="1"/>
</dbReference>
<dbReference type="SMART" id="SM00320">
    <property type="entry name" value="WD40"/>
    <property type="match status" value="5"/>
</dbReference>
<dbReference type="Proteomes" id="UP000655225">
    <property type="component" value="Unassembled WGS sequence"/>
</dbReference>
<name>A0A835D113_TETSI</name>
<dbReference type="SUPFAM" id="SSF50978">
    <property type="entry name" value="WD40 repeat-like"/>
    <property type="match status" value="1"/>
</dbReference>
<comment type="caution">
    <text evidence="6">The sequence shown here is derived from an EMBL/GenBank/DDBJ whole genome shotgun (WGS) entry which is preliminary data.</text>
</comment>
<feature type="region of interest" description="Disordered" evidence="4">
    <location>
        <begin position="266"/>
        <end position="287"/>
    </location>
</feature>
<dbReference type="PROSITE" id="PS00678">
    <property type="entry name" value="WD_REPEATS_1"/>
    <property type="match status" value="1"/>
</dbReference>
<dbReference type="PROSITE" id="PS50294">
    <property type="entry name" value="WD_REPEATS_REGION"/>
    <property type="match status" value="1"/>
</dbReference>
<dbReference type="GO" id="GO:0005524">
    <property type="term" value="F:ATP binding"/>
    <property type="evidence" value="ECO:0007669"/>
    <property type="project" value="InterPro"/>
</dbReference>
<dbReference type="SUPFAM" id="SSF56112">
    <property type="entry name" value="Protein kinase-like (PK-like)"/>
    <property type="match status" value="1"/>
</dbReference>
<evidence type="ECO:0000256" key="4">
    <source>
        <dbReference type="SAM" id="MobiDB-lite"/>
    </source>
</evidence>
<feature type="compositionally biased region" description="Basic and acidic residues" evidence="4">
    <location>
        <begin position="18"/>
        <end position="28"/>
    </location>
</feature>
<organism evidence="6 7">
    <name type="scientific">Tetracentron sinense</name>
    <name type="common">Spur-leaf</name>
    <dbReference type="NCBI Taxonomy" id="13715"/>
    <lineage>
        <taxon>Eukaryota</taxon>
        <taxon>Viridiplantae</taxon>
        <taxon>Streptophyta</taxon>
        <taxon>Embryophyta</taxon>
        <taxon>Tracheophyta</taxon>
        <taxon>Spermatophyta</taxon>
        <taxon>Magnoliopsida</taxon>
        <taxon>Trochodendrales</taxon>
        <taxon>Trochodendraceae</taxon>
        <taxon>Tetracentron</taxon>
    </lineage>
</organism>
<dbReference type="GO" id="GO:0004672">
    <property type="term" value="F:protein kinase activity"/>
    <property type="evidence" value="ECO:0007669"/>
    <property type="project" value="InterPro"/>
</dbReference>
<feature type="compositionally biased region" description="Polar residues" evidence="4">
    <location>
        <begin position="452"/>
        <end position="461"/>
    </location>
</feature>
<evidence type="ECO:0000256" key="1">
    <source>
        <dbReference type="ARBA" id="ARBA00022574"/>
    </source>
</evidence>
<dbReference type="PANTHER" id="PTHR44218">
    <property type="entry name" value="PROTEIN SPA1-RELATED 2"/>
    <property type="match status" value="1"/>
</dbReference>